<proteinExistence type="predicted"/>
<evidence type="ECO:0000256" key="2">
    <source>
        <dbReference type="SAM" id="SignalP"/>
    </source>
</evidence>
<keyword evidence="5" id="KW-1185">Reference proteome</keyword>
<dbReference type="AlphaFoldDB" id="A4BZ38"/>
<dbReference type="RefSeq" id="WP_004570099.1">
    <property type="nucleotide sequence ID" value="NZ_CH724148.1"/>
</dbReference>
<feature type="chain" id="PRO_5002666813" description="Secretion system C-terminal sorting domain-containing protein" evidence="2">
    <location>
        <begin position="20"/>
        <end position="106"/>
    </location>
</feature>
<dbReference type="Proteomes" id="UP000003053">
    <property type="component" value="Unassembled WGS sequence"/>
</dbReference>
<dbReference type="EMBL" id="AAOG01000002">
    <property type="protein sequence ID" value="EAR12431.1"/>
    <property type="molecule type" value="Genomic_DNA"/>
</dbReference>
<dbReference type="OrthoDB" id="1449234at2"/>
<gene>
    <name evidence="4" type="ORF">PI23P_07395</name>
</gene>
<name>A4BZ38_9FLAO</name>
<comment type="caution">
    <text evidence="4">The sequence shown here is derived from an EMBL/GenBank/DDBJ whole genome shotgun (WGS) entry which is preliminary data.</text>
</comment>
<sequence>MIKKVLFILLLTLCFKGFSQEKPITNLSTAPNPFANETTITFNTSSNATVILTVRNILGKTVFEKAYVAKTGINTIPFYKNNLIAGMYLYSIQNEKILISKRFVIQ</sequence>
<feature type="signal peptide" evidence="2">
    <location>
        <begin position="1"/>
        <end position="19"/>
    </location>
</feature>
<dbReference type="InterPro" id="IPR026444">
    <property type="entry name" value="Secre_tail"/>
</dbReference>
<organism evidence="4 5">
    <name type="scientific">Polaribacter irgensii 23-P</name>
    <dbReference type="NCBI Taxonomy" id="313594"/>
    <lineage>
        <taxon>Bacteria</taxon>
        <taxon>Pseudomonadati</taxon>
        <taxon>Bacteroidota</taxon>
        <taxon>Flavobacteriia</taxon>
        <taxon>Flavobacteriales</taxon>
        <taxon>Flavobacteriaceae</taxon>
    </lineage>
</organism>
<evidence type="ECO:0000313" key="4">
    <source>
        <dbReference type="EMBL" id="EAR12431.1"/>
    </source>
</evidence>
<evidence type="ECO:0000256" key="1">
    <source>
        <dbReference type="ARBA" id="ARBA00022729"/>
    </source>
</evidence>
<dbReference type="NCBIfam" id="TIGR04183">
    <property type="entry name" value="Por_Secre_tail"/>
    <property type="match status" value="1"/>
</dbReference>
<feature type="domain" description="Secretion system C-terminal sorting" evidence="3">
    <location>
        <begin position="31"/>
        <end position="105"/>
    </location>
</feature>
<reference evidence="4 5" key="1">
    <citation type="submission" date="2006-02" db="EMBL/GenBank/DDBJ databases">
        <authorList>
            <person name="Murray A."/>
            <person name="Staley J."/>
            <person name="Ferriera S."/>
            <person name="Johnson J."/>
            <person name="Kravitz S."/>
            <person name="Halpern A."/>
            <person name="Remington K."/>
            <person name="Beeson K."/>
            <person name="Tran B."/>
            <person name="Rogers Y.-H."/>
            <person name="Friedman R."/>
            <person name="Venter J.C."/>
        </authorList>
    </citation>
    <scope>NUCLEOTIDE SEQUENCE [LARGE SCALE GENOMIC DNA]</scope>
    <source>
        <strain evidence="4 5">23-P</strain>
    </source>
</reference>
<accession>A4BZ38</accession>
<dbReference type="Pfam" id="PF18962">
    <property type="entry name" value="Por_Secre_tail"/>
    <property type="match status" value="1"/>
</dbReference>
<keyword evidence="1 2" id="KW-0732">Signal</keyword>
<evidence type="ECO:0000259" key="3">
    <source>
        <dbReference type="Pfam" id="PF18962"/>
    </source>
</evidence>
<evidence type="ECO:0000313" key="5">
    <source>
        <dbReference type="Proteomes" id="UP000003053"/>
    </source>
</evidence>
<dbReference type="HOGENOM" id="CLU_2220720_0_0_10"/>
<dbReference type="STRING" id="313594.PI23P_07395"/>
<protein>
    <recommendedName>
        <fullName evidence="3">Secretion system C-terminal sorting domain-containing protein</fullName>
    </recommendedName>
</protein>
<dbReference type="eggNOG" id="ENOG502ZZUT">
    <property type="taxonomic scope" value="Bacteria"/>
</dbReference>